<dbReference type="Proteomes" id="UP000298347">
    <property type="component" value="Unassembled WGS sequence"/>
</dbReference>
<accession>A0A4Z0GQS4</accession>
<dbReference type="RefSeq" id="WP_135347626.1">
    <property type="nucleotide sequence ID" value="NZ_SRJD01000003.1"/>
</dbReference>
<evidence type="ECO:0000313" key="2">
    <source>
        <dbReference type="EMBL" id="TGA99603.1"/>
    </source>
</evidence>
<reference evidence="2 3" key="1">
    <citation type="journal article" date="2015" name="Int. J. Syst. Evol. Microbiol.">
        <title>Sporolactobacillus shoreae sp. nov. and Sporolactobacillus spathodeae sp. nov., two spore-forming lactic acid bacteria isolated from tree barks in Thailand.</title>
        <authorList>
            <person name="Thamacharoensuk T."/>
            <person name="Kitahara M."/>
            <person name="Ohkuma M."/>
            <person name="Thongchul N."/>
            <person name="Tanasupawat S."/>
        </authorList>
    </citation>
    <scope>NUCLEOTIDE SEQUENCE [LARGE SCALE GENOMIC DNA]</scope>
    <source>
        <strain evidence="2 3">BK92</strain>
    </source>
</reference>
<dbReference type="OrthoDB" id="2691912at2"/>
<feature type="signal peptide" evidence="1">
    <location>
        <begin position="1"/>
        <end position="20"/>
    </location>
</feature>
<keyword evidence="1" id="KW-0732">Signal</keyword>
<dbReference type="EMBL" id="SRJD01000003">
    <property type="protein sequence ID" value="TGA99603.1"/>
    <property type="molecule type" value="Genomic_DNA"/>
</dbReference>
<evidence type="ECO:0008006" key="4">
    <source>
        <dbReference type="Google" id="ProtNLM"/>
    </source>
</evidence>
<dbReference type="AlphaFoldDB" id="A0A4Z0GQS4"/>
<comment type="caution">
    <text evidence="2">The sequence shown here is derived from an EMBL/GenBank/DDBJ whole genome shotgun (WGS) entry which is preliminary data.</text>
</comment>
<proteinExistence type="predicted"/>
<sequence>MMKKRIFTILFLVACWTSYSDLTSGSLPAGKTVATTAIQNQVKEKSAVPFQRITVAPGDTLLSVTERISNQVPPITDVINNFSILNPSVDPNHLQIGKVYSFPVYSQKS</sequence>
<feature type="chain" id="PRO_5021468038" description="LysM domain-containing protein" evidence="1">
    <location>
        <begin position="21"/>
        <end position="109"/>
    </location>
</feature>
<gene>
    <name evidence="2" type="ORF">E4665_04575</name>
</gene>
<evidence type="ECO:0000256" key="1">
    <source>
        <dbReference type="SAM" id="SignalP"/>
    </source>
</evidence>
<protein>
    <recommendedName>
        <fullName evidence="4">LysM domain-containing protein</fullName>
    </recommendedName>
</protein>
<evidence type="ECO:0000313" key="3">
    <source>
        <dbReference type="Proteomes" id="UP000298347"/>
    </source>
</evidence>
<keyword evidence="3" id="KW-1185">Reference proteome</keyword>
<organism evidence="2 3">
    <name type="scientific">Sporolactobacillus shoreae</name>
    <dbReference type="NCBI Taxonomy" id="1465501"/>
    <lineage>
        <taxon>Bacteria</taxon>
        <taxon>Bacillati</taxon>
        <taxon>Bacillota</taxon>
        <taxon>Bacilli</taxon>
        <taxon>Bacillales</taxon>
        <taxon>Sporolactobacillaceae</taxon>
        <taxon>Sporolactobacillus</taxon>
    </lineage>
</organism>
<name>A0A4Z0GQS4_9BACL</name>